<dbReference type="Pfam" id="PF04055">
    <property type="entry name" value="Radical_SAM"/>
    <property type="match status" value="1"/>
</dbReference>
<dbReference type="GO" id="GO:0103039">
    <property type="term" value="F:protein methylthiotransferase activity"/>
    <property type="evidence" value="ECO:0007669"/>
    <property type="project" value="UniProtKB-EC"/>
</dbReference>
<feature type="binding site" evidence="8">
    <location>
        <position position="46"/>
    </location>
    <ligand>
        <name>[4Fe-4S] cluster</name>
        <dbReference type="ChEBI" id="CHEBI:49883"/>
        <label>1</label>
    </ligand>
</feature>
<keyword evidence="2 8" id="KW-0963">Cytoplasm</keyword>
<dbReference type="Gene3D" id="2.40.50.140">
    <property type="entry name" value="Nucleic acid-binding proteins"/>
    <property type="match status" value="1"/>
</dbReference>
<proteinExistence type="inferred from homology"/>
<keyword evidence="4 8" id="KW-0949">S-adenosyl-L-methionine</keyword>
<dbReference type="InterPro" id="IPR058240">
    <property type="entry name" value="rSAM_sf"/>
</dbReference>
<feature type="domain" description="MTTase N-terminal" evidence="10">
    <location>
        <begin position="1"/>
        <end position="109"/>
    </location>
</feature>
<dbReference type="InterPro" id="IPR005840">
    <property type="entry name" value="Ribosomal_uS12_MeSTrfase_RimO"/>
</dbReference>
<dbReference type="PANTHER" id="PTHR43837">
    <property type="entry name" value="RIBOSOMAL PROTEIN S12 METHYLTHIOTRANSFERASE RIMO"/>
    <property type="match status" value="1"/>
</dbReference>
<evidence type="ECO:0000256" key="1">
    <source>
        <dbReference type="ARBA" id="ARBA00022485"/>
    </source>
</evidence>
<dbReference type="PROSITE" id="PS50926">
    <property type="entry name" value="TRAM"/>
    <property type="match status" value="1"/>
</dbReference>
<feature type="binding site" evidence="8">
    <location>
        <position position="123"/>
    </location>
    <ligand>
        <name>[4Fe-4S] cluster</name>
        <dbReference type="ChEBI" id="CHEBI:49883"/>
        <label>2</label>
        <note>4Fe-4S-S-AdoMet</note>
    </ligand>
</feature>
<evidence type="ECO:0000313" key="12">
    <source>
        <dbReference type="EMBL" id="KAF0134958.1"/>
    </source>
</evidence>
<dbReference type="InterPro" id="IPR038135">
    <property type="entry name" value="Methylthiotransferase_N_sf"/>
</dbReference>
<comment type="catalytic activity">
    <reaction evidence="8">
        <text>L-aspartate(89)-[ribosomal protein uS12]-hydrogen + (sulfur carrier)-SH + AH2 + 2 S-adenosyl-L-methionine = 3-methylsulfanyl-L-aspartate(89)-[ribosomal protein uS12]-hydrogen + (sulfur carrier)-H + 5'-deoxyadenosine + L-methionine + A + S-adenosyl-L-homocysteine + 2 H(+)</text>
        <dbReference type="Rhea" id="RHEA:37087"/>
        <dbReference type="Rhea" id="RHEA-COMP:10460"/>
        <dbReference type="Rhea" id="RHEA-COMP:10461"/>
        <dbReference type="Rhea" id="RHEA-COMP:14737"/>
        <dbReference type="Rhea" id="RHEA-COMP:14739"/>
        <dbReference type="ChEBI" id="CHEBI:13193"/>
        <dbReference type="ChEBI" id="CHEBI:15378"/>
        <dbReference type="ChEBI" id="CHEBI:17319"/>
        <dbReference type="ChEBI" id="CHEBI:17499"/>
        <dbReference type="ChEBI" id="CHEBI:29917"/>
        <dbReference type="ChEBI" id="CHEBI:29961"/>
        <dbReference type="ChEBI" id="CHEBI:57844"/>
        <dbReference type="ChEBI" id="CHEBI:57856"/>
        <dbReference type="ChEBI" id="CHEBI:59789"/>
        <dbReference type="ChEBI" id="CHEBI:64428"/>
        <dbReference type="ChEBI" id="CHEBI:73599"/>
        <dbReference type="EC" id="2.8.4.4"/>
    </reaction>
</comment>
<reference evidence="12 13" key="1">
    <citation type="submission" date="2019-12" db="EMBL/GenBank/DDBJ databases">
        <authorList>
            <person name="Wolfe R."/>
            <person name="Danczak R."/>
            <person name="Wilkins M."/>
        </authorList>
    </citation>
    <scope>NUCLEOTIDE SEQUENCE [LARGE SCALE GENOMIC DNA]</scope>
    <source>
        <strain evidence="12">X2_MaxBin.013</strain>
    </source>
</reference>
<dbReference type="PROSITE" id="PS51918">
    <property type="entry name" value="RADICAL_SAM"/>
    <property type="match status" value="1"/>
</dbReference>
<keyword evidence="6 8" id="KW-0408">Iron</keyword>
<keyword evidence="1 8" id="KW-0004">4Fe-4S</keyword>
<dbReference type="CDD" id="cd01335">
    <property type="entry name" value="Radical_SAM"/>
    <property type="match status" value="1"/>
</dbReference>
<evidence type="ECO:0000256" key="8">
    <source>
        <dbReference type="HAMAP-Rule" id="MF_01865"/>
    </source>
</evidence>
<dbReference type="Gene3D" id="3.40.50.12160">
    <property type="entry name" value="Methylthiotransferase, N-terminal domain"/>
    <property type="match status" value="1"/>
</dbReference>
<dbReference type="InterPro" id="IPR012340">
    <property type="entry name" value="NA-bd_OB-fold"/>
</dbReference>
<dbReference type="AlphaFoldDB" id="A0A833L217"/>
<feature type="binding site" evidence="8">
    <location>
        <position position="130"/>
    </location>
    <ligand>
        <name>[4Fe-4S] cluster</name>
        <dbReference type="ChEBI" id="CHEBI:49883"/>
        <label>2</label>
        <note>4Fe-4S-S-AdoMet</note>
    </ligand>
</feature>
<dbReference type="InterPro" id="IPR005839">
    <property type="entry name" value="Methylthiotransferase"/>
</dbReference>
<dbReference type="FunFam" id="3.80.30.20:FF:000001">
    <property type="entry name" value="tRNA-2-methylthio-N(6)-dimethylallyladenosine synthase 2"/>
    <property type="match status" value="1"/>
</dbReference>
<dbReference type="SFLD" id="SFLDG01082">
    <property type="entry name" value="B12-binding_domain_containing"/>
    <property type="match status" value="1"/>
</dbReference>
<keyword evidence="3 8" id="KW-0808">Transferase</keyword>
<feature type="binding site" evidence="8">
    <location>
        <position position="10"/>
    </location>
    <ligand>
        <name>[4Fe-4S] cluster</name>
        <dbReference type="ChEBI" id="CHEBI:49883"/>
        <label>1</label>
    </ligand>
</feature>
<dbReference type="InterPro" id="IPR020612">
    <property type="entry name" value="Methylthiotransferase_CS"/>
</dbReference>
<dbReference type="Pfam" id="PF00919">
    <property type="entry name" value="UPF0004"/>
    <property type="match status" value="1"/>
</dbReference>
<dbReference type="Pfam" id="PF18693">
    <property type="entry name" value="TRAM_2"/>
    <property type="match status" value="1"/>
</dbReference>
<comment type="subcellular location">
    <subcellularLocation>
        <location evidence="8">Cytoplasm</location>
    </subcellularLocation>
</comment>
<evidence type="ECO:0000256" key="6">
    <source>
        <dbReference type="ARBA" id="ARBA00023004"/>
    </source>
</evidence>
<evidence type="ECO:0000259" key="10">
    <source>
        <dbReference type="PROSITE" id="PS51449"/>
    </source>
</evidence>
<dbReference type="SUPFAM" id="SSF102114">
    <property type="entry name" value="Radical SAM enzymes"/>
    <property type="match status" value="1"/>
</dbReference>
<dbReference type="InterPro" id="IPR023404">
    <property type="entry name" value="rSAM_horseshoe"/>
</dbReference>
<feature type="domain" description="TRAM" evidence="9">
    <location>
        <begin position="336"/>
        <end position="397"/>
    </location>
</feature>
<organism evidence="12 13">
    <name type="scientific">Candidatus Saganbacteria bacterium</name>
    <dbReference type="NCBI Taxonomy" id="2575572"/>
    <lineage>
        <taxon>Bacteria</taxon>
        <taxon>Bacillati</taxon>
        <taxon>Saganbacteria</taxon>
    </lineage>
</organism>
<evidence type="ECO:0000256" key="4">
    <source>
        <dbReference type="ARBA" id="ARBA00022691"/>
    </source>
</evidence>
<dbReference type="PROSITE" id="PS01278">
    <property type="entry name" value="MTTASE_RADICAL"/>
    <property type="match status" value="1"/>
</dbReference>
<evidence type="ECO:0000256" key="2">
    <source>
        <dbReference type="ARBA" id="ARBA00022490"/>
    </source>
</evidence>
<dbReference type="EMBL" id="WPAF01000003">
    <property type="protein sequence ID" value="KAF0134958.1"/>
    <property type="molecule type" value="Genomic_DNA"/>
</dbReference>
<evidence type="ECO:0000256" key="7">
    <source>
        <dbReference type="ARBA" id="ARBA00023014"/>
    </source>
</evidence>
<protein>
    <recommendedName>
        <fullName evidence="8">Ribosomal protein uS12 methylthiotransferase RimO</fullName>
        <shortName evidence="8">uS12 MTTase</shortName>
        <shortName evidence="8">uS12 methylthiotransferase</shortName>
        <ecNumber evidence="8">2.8.4.4</ecNumber>
    </recommendedName>
    <alternativeName>
        <fullName evidence="8">Ribosomal protein uS12 (aspartate-C(3))-methylthiotransferase</fullName>
    </alternativeName>
    <alternativeName>
        <fullName evidence="8">Ribosome maturation factor RimO</fullName>
    </alternativeName>
</protein>
<comment type="cofactor">
    <cofactor evidence="8">
        <name>[4Fe-4S] cluster</name>
        <dbReference type="ChEBI" id="CHEBI:49883"/>
    </cofactor>
    <text evidence="8">Binds 2 [4Fe-4S] clusters. One cluster is coordinated with 3 cysteines and an exchangeable S-adenosyl-L-methionine.</text>
</comment>
<dbReference type="SFLD" id="SFLDG01061">
    <property type="entry name" value="methylthiotransferase"/>
    <property type="match status" value="1"/>
</dbReference>
<dbReference type="HAMAP" id="MF_01865">
    <property type="entry name" value="MTTase_RimO"/>
    <property type="match status" value="1"/>
</dbReference>
<dbReference type="InterPro" id="IPR002792">
    <property type="entry name" value="TRAM_dom"/>
</dbReference>
<evidence type="ECO:0000313" key="13">
    <source>
        <dbReference type="Proteomes" id="UP000488506"/>
    </source>
</evidence>
<dbReference type="GO" id="GO:0046872">
    <property type="term" value="F:metal ion binding"/>
    <property type="evidence" value="ECO:0007669"/>
    <property type="project" value="UniProtKB-KW"/>
</dbReference>
<evidence type="ECO:0000256" key="3">
    <source>
        <dbReference type="ARBA" id="ARBA00022679"/>
    </source>
</evidence>
<dbReference type="SMART" id="SM00729">
    <property type="entry name" value="Elp3"/>
    <property type="match status" value="1"/>
</dbReference>
<dbReference type="GO" id="GO:0035599">
    <property type="term" value="F:aspartic acid methylthiotransferase activity"/>
    <property type="evidence" value="ECO:0007669"/>
    <property type="project" value="TreeGrafter"/>
</dbReference>
<gene>
    <name evidence="8" type="primary">rimO</name>
    <name evidence="12" type="ORF">FD145_339</name>
</gene>
<name>A0A833L217_UNCSA</name>
<feature type="binding site" evidence="8">
    <location>
        <position position="75"/>
    </location>
    <ligand>
        <name>[4Fe-4S] cluster</name>
        <dbReference type="ChEBI" id="CHEBI:49883"/>
        <label>1</label>
    </ligand>
</feature>
<keyword evidence="7 8" id="KW-0411">Iron-sulfur</keyword>
<evidence type="ECO:0000259" key="11">
    <source>
        <dbReference type="PROSITE" id="PS51918"/>
    </source>
</evidence>
<feature type="domain" description="Radical SAM core" evidence="11">
    <location>
        <begin position="109"/>
        <end position="333"/>
    </location>
</feature>
<keyword evidence="5 8" id="KW-0479">Metal-binding</keyword>
<dbReference type="GO" id="GO:0005829">
    <property type="term" value="C:cytosol"/>
    <property type="evidence" value="ECO:0007669"/>
    <property type="project" value="TreeGrafter"/>
</dbReference>
<evidence type="ECO:0000256" key="5">
    <source>
        <dbReference type="ARBA" id="ARBA00022723"/>
    </source>
</evidence>
<evidence type="ECO:0000259" key="9">
    <source>
        <dbReference type="PROSITE" id="PS50926"/>
    </source>
</evidence>
<dbReference type="Gene3D" id="3.80.30.20">
    <property type="entry name" value="tm_1862 like domain"/>
    <property type="match status" value="1"/>
</dbReference>
<dbReference type="GO" id="GO:0051539">
    <property type="term" value="F:4 iron, 4 sulfur cluster binding"/>
    <property type="evidence" value="ECO:0007669"/>
    <property type="project" value="UniProtKB-UniRule"/>
</dbReference>
<dbReference type="SFLD" id="SFLDS00029">
    <property type="entry name" value="Radical_SAM"/>
    <property type="match status" value="1"/>
</dbReference>
<comment type="caution">
    <text evidence="12">The sequence shown here is derived from an EMBL/GenBank/DDBJ whole genome shotgun (WGS) entry which is preliminary data.</text>
</comment>
<dbReference type="PANTHER" id="PTHR43837:SF1">
    <property type="entry name" value="RIBOSOMAL PROTEIN US12 METHYLTHIOTRANSFERASE RIMO"/>
    <property type="match status" value="1"/>
</dbReference>
<dbReference type="InterPro" id="IPR006638">
    <property type="entry name" value="Elp3/MiaA/NifB-like_rSAM"/>
</dbReference>
<dbReference type="EC" id="2.8.4.4" evidence="8"/>
<dbReference type="NCBIfam" id="TIGR00089">
    <property type="entry name" value="MiaB/RimO family radical SAM methylthiotransferase"/>
    <property type="match status" value="1"/>
</dbReference>
<dbReference type="PROSITE" id="PS51449">
    <property type="entry name" value="MTTASE_N"/>
    <property type="match status" value="1"/>
</dbReference>
<dbReference type="InterPro" id="IPR007197">
    <property type="entry name" value="rSAM"/>
</dbReference>
<dbReference type="InterPro" id="IPR013848">
    <property type="entry name" value="Methylthiotransferase_N"/>
</dbReference>
<comment type="similarity">
    <text evidence="8">Belongs to the methylthiotransferase family. RimO subfamily.</text>
</comment>
<comment type="function">
    <text evidence="8">Catalyzes the methylthiolation of an aspartic acid residue of ribosomal protein uS12.</text>
</comment>
<feature type="binding site" evidence="8">
    <location>
        <position position="127"/>
    </location>
    <ligand>
        <name>[4Fe-4S] cluster</name>
        <dbReference type="ChEBI" id="CHEBI:49883"/>
        <label>2</label>
        <note>4Fe-4S-S-AdoMet</note>
    </ligand>
</feature>
<accession>A0A833L217</accession>
<dbReference type="Proteomes" id="UP000488506">
    <property type="component" value="Unassembled WGS sequence"/>
</dbReference>
<dbReference type="GO" id="GO:0035600">
    <property type="term" value="P:tRNA methylthiolation"/>
    <property type="evidence" value="ECO:0007669"/>
    <property type="project" value="UniProtKB-ARBA"/>
</dbReference>
<sequence length="398" mass="45135">MNVFVISLGCPKNLTDTEVLMGQLAASGHKIIASEKEADFFIINTCAFLKAARDEVKETIKELKKYKKEIYLAGCYPVWCRRFSVPLKGVAGVIDTIGLHSYQIPRIKATPPWTAYIKISEGCGNKCSYCMIPIIRGKLKIRKTQDILEEAKQLAKKGVKEIIYIAQDTTAHPKLPDILQKTAKIKGIHWIRIMYANPAHITEKLIKIIKLEPKIVKYIDLPLQHISDKILKLMNRAQINGQGIRNLVERLRRKIPGIAIRTSFIVGFPTETEKDFEELFDFVKEMKFERVGCFKFSKEDGTPASKMRGQVPEKIKSYRFQKLMLLQKKVSKELNQNLVGKYLEVLYEGSGLARTPMDAPEIDCSVCLGNANLSPGEFAKIKITNSKSYELTGRLYCT</sequence>